<dbReference type="Proteomes" id="UP000236729">
    <property type="component" value="Unassembled WGS sequence"/>
</dbReference>
<comment type="subcellular location">
    <subcellularLocation>
        <location evidence="1">Secreted</location>
    </subcellularLocation>
</comment>
<dbReference type="Proteomes" id="UP000199690">
    <property type="component" value="Unassembled WGS sequence"/>
</dbReference>
<evidence type="ECO:0000313" key="12">
    <source>
        <dbReference type="EMBL" id="SFD61523.1"/>
    </source>
</evidence>
<comment type="subunit">
    <text evidence="3">Homodimer.</text>
</comment>
<protein>
    <submittedName>
        <fullName evidence="11">Subtilisin inhibitor-like</fullName>
    </submittedName>
</protein>
<dbReference type="EMBL" id="FOME01000005">
    <property type="protein sequence ID" value="SFD61523.1"/>
    <property type="molecule type" value="Genomic_DNA"/>
</dbReference>
<dbReference type="SUPFAM" id="SSF55399">
    <property type="entry name" value="Subtilisin inhibitor"/>
    <property type="match status" value="1"/>
</dbReference>
<evidence type="ECO:0000256" key="7">
    <source>
        <dbReference type="ARBA" id="ARBA00023157"/>
    </source>
</evidence>
<evidence type="ECO:0000259" key="10">
    <source>
        <dbReference type="Pfam" id="PF00720"/>
    </source>
</evidence>
<keyword evidence="13" id="KW-1185">Reference proteome</keyword>
<evidence type="ECO:0000313" key="14">
    <source>
        <dbReference type="Proteomes" id="UP000236729"/>
    </source>
</evidence>
<sequence length="134" mass="13902">MSEIRLLGRAAAGVACAVAVLIPGAAAAAGENTAGQSTVTLSVTETNQQTRSVTLHCDPVGGDHPQAVAACHQLQLVDGNIQRLDARTASNCTKDRRGVSAEAKGNWRGKPVEFRLSAANSCSLKARTGVLFDF</sequence>
<accession>A0A1H6EAR3</accession>
<keyword evidence="7" id="KW-1015">Disulfide bond</keyword>
<evidence type="ECO:0000256" key="4">
    <source>
        <dbReference type="ARBA" id="ARBA00022525"/>
    </source>
</evidence>
<feature type="domain" description="Subtilisin inhibitor" evidence="10">
    <location>
        <begin position="39"/>
        <end position="120"/>
    </location>
</feature>
<gene>
    <name evidence="11" type="ORF">SAMN02982929_06040</name>
    <name evidence="12" type="ORF">SAMN05216506_105246</name>
</gene>
<keyword evidence="5 8" id="KW-0646">Protease inhibitor</keyword>
<evidence type="ECO:0000313" key="13">
    <source>
        <dbReference type="Proteomes" id="UP000199690"/>
    </source>
</evidence>
<reference evidence="13 14" key="2">
    <citation type="submission" date="2016-10" db="EMBL/GenBank/DDBJ databases">
        <authorList>
            <person name="Varghese N."/>
            <person name="Submissions S."/>
        </authorList>
    </citation>
    <scope>NUCLEOTIDE SEQUENCE [LARGE SCALE GENOMIC DNA]</scope>
    <source>
        <strain evidence="14">ATCC 20501</strain>
        <strain evidence="12 13">CGMCC 4.3529</strain>
    </source>
</reference>
<dbReference type="GO" id="GO:0005576">
    <property type="term" value="C:extracellular region"/>
    <property type="evidence" value="ECO:0007669"/>
    <property type="project" value="UniProtKB-SubCell"/>
</dbReference>
<evidence type="ECO:0000256" key="8">
    <source>
        <dbReference type="RuleBase" id="RU003471"/>
    </source>
</evidence>
<keyword evidence="4" id="KW-0964">Secreted</keyword>
<dbReference type="PRINTS" id="PR00294">
    <property type="entry name" value="SSBTLNINHBTR"/>
</dbReference>
<dbReference type="Gene3D" id="3.30.350.10">
    <property type="entry name" value="Subtilisin inhibitor-like"/>
    <property type="match status" value="1"/>
</dbReference>
<dbReference type="EMBL" id="FNVB01000010">
    <property type="protein sequence ID" value="SEG94968.1"/>
    <property type="molecule type" value="Genomic_DNA"/>
</dbReference>
<evidence type="ECO:0000256" key="1">
    <source>
        <dbReference type="ARBA" id="ARBA00004613"/>
    </source>
</evidence>
<evidence type="ECO:0000256" key="3">
    <source>
        <dbReference type="ARBA" id="ARBA00011738"/>
    </source>
</evidence>
<reference evidence="11" key="1">
    <citation type="submission" date="2016-10" db="EMBL/GenBank/DDBJ databases">
        <authorList>
            <person name="de Groot N.N."/>
        </authorList>
    </citation>
    <scope>NUCLEOTIDE SEQUENCE [LARGE SCALE GENOMIC DNA]</scope>
    <source>
        <strain evidence="11">ATCC 20501</strain>
    </source>
</reference>
<accession>A0A1I1TYL8</accession>
<organism evidence="11 14">
    <name type="scientific">Saccharopolyspora kobensis</name>
    <dbReference type="NCBI Taxonomy" id="146035"/>
    <lineage>
        <taxon>Bacteria</taxon>
        <taxon>Bacillati</taxon>
        <taxon>Actinomycetota</taxon>
        <taxon>Actinomycetes</taxon>
        <taxon>Pseudonocardiales</taxon>
        <taxon>Pseudonocardiaceae</taxon>
        <taxon>Saccharopolyspora</taxon>
    </lineage>
</organism>
<evidence type="ECO:0000313" key="11">
    <source>
        <dbReference type="EMBL" id="SEG94968.1"/>
    </source>
</evidence>
<dbReference type="AlphaFoldDB" id="A0A1H6EAR3"/>
<evidence type="ECO:0000256" key="2">
    <source>
        <dbReference type="ARBA" id="ARBA00010472"/>
    </source>
</evidence>
<dbReference type="RefSeq" id="WP_093352602.1">
    <property type="nucleotide sequence ID" value="NZ_FNVB01000010.1"/>
</dbReference>
<evidence type="ECO:0000256" key="5">
    <source>
        <dbReference type="ARBA" id="ARBA00022690"/>
    </source>
</evidence>
<dbReference type="InterPro" id="IPR000691">
    <property type="entry name" value="Prot_inh_I16_SSI"/>
</dbReference>
<comment type="similarity">
    <text evidence="2 8">Belongs to the protease inhibitor I16 (SSI) family.</text>
</comment>
<feature type="signal peptide" evidence="9">
    <location>
        <begin position="1"/>
        <end position="28"/>
    </location>
</feature>
<keyword evidence="6 8" id="KW-0722">Serine protease inhibitor</keyword>
<dbReference type="GO" id="GO:0004867">
    <property type="term" value="F:serine-type endopeptidase inhibitor activity"/>
    <property type="evidence" value="ECO:0007669"/>
    <property type="project" value="UniProtKB-KW"/>
</dbReference>
<dbReference type="SMR" id="A0A1H6EAR3"/>
<dbReference type="Pfam" id="PF00720">
    <property type="entry name" value="SSI"/>
    <property type="match status" value="1"/>
</dbReference>
<feature type="chain" id="PRO_5030028714" evidence="9">
    <location>
        <begin position="29"/>
        <end position="134"/>
    </location>
</feature>
<name>A0A1H6EAR3_9PSEU</name>
<keyword evidence="9" id="KW-0732">Signal</keyword>
<dbReference type="InterPro" id="IPR023549">
    <property type="entry name" value="Subtilisin_inhibitor"/>
</dbReference>
<evidence type="ECO:0000256" key="9">
    <source>
        <dbReference type="SAM" id="SignalP"/>
    </source>
</evidence>
<evidence type="ECO:0000256" key="6">
    <source>
        <dbReference type="ARBA" id="ARBA00022900"/>
    </source>
</evidence>
<dbReference type="InterPro" id="IPR036819">
    <property type="entry name" value="Subtilisin_inhibitor-like_sf"/>
</dbReference>
<proteinExistence type="inferred from homology"/>